<organism evidence="2 3">
    <name type="scientific">Azohydromonas lata</name>
    <dbReference type="NCBI Taxonomy" id="45677"/>
    <lineage>
        <taxon>Bacteria</taxon>
        <taxon>Pseudomonadati</taxon>
        <taxon>Pseudomonadota</taxon>
        <taxon>Betaproteobacteria</taxon>
        <taxon>Burkholderiales</taxon>
        <taxon>Sphaerotilaceae</taxon>
        <taxon>Azohydromonas</taxon>
    </lineage>
</organism>
<dbReference type="EMBL" id="JAXOJX010000041">
    <property type="protein sequence ID" value="MDZ5459257.1"/>
    <property type="molecule type" value="Genomic_DNA"/>
</dbReference>
<proteinExistence type="predicted"/>
<accession>A0ABU5IK23</accession>
<gene>
    <name evidence="2" type="ORF">SM757_22015</name>
</gene>
<comment type="caution">
    <text evidence="2">The sequence shown here is derived from an EMBL/GenBank/DDBJ whole genome shotgun (WGS) entry which is preliminary data.</text>
</comment>
<evidence type="ECO:0000313" key="2">
    <source>
        <dbReference type="EMBL" id="MDZ5459257.1"/>
    </source>
</evidence>
<dbReference type="InterPro" id="IPR011604">
    <property type="entry name" value="PDDEXK-like_dom_sf"/>
</dbReference>
<dbReference type="Proteomes" id="UP001293718">
    <property type="component" value="Unassembled WGS sequence"/>
</dbReference>
<feature type="domain" description="YqaJ viral recombinase" evidence="1">
    <location>
        <begin position="8"/>
        <end position="134"/>
    </location>
</feature>
<dbReference type="Pfam" id="PF09588">
    <property type="entry name" value="YqaJ"/>
    <property type="match status" value="1"/>
</dbReference>
<evidence type="ECO:0000313" key="3">
    <source>
        <dbReference type="Proteomes" id="UP001293718"/>
    </source>
</evidence>
<dbReference type="InterPro" id="IPR011335">
    <property type="entry name" value="Restrct_endonuc-II-like"/>
</dbReference>
<reference evidence="2 3" key="1">
    <citation type="submission" date="2023-11" db="EMBL/GenBank/DDBJ databases">
        <title>Draft genome of Azohydromonas lata strain H1 (DSM1123), a polyhydroxyalkanoate producer.</title>
        <authorList>
            <person name="Traversa D."/>
            <person name="D'Addabbo P."/>
            <person name="Pazzani C."/>
            <person name="Manzari C."/>
            <person name="Chiara M."/>
            <person name="Scrascia M."/>
        </authorList>
    </citation>
    <scope>NUCLEOTIDE SEQUENCE [LARGE SCALE GENOMIC DNA]</scope>
    <source>
        <strain evidence="2 3">H1</strain>
    </source>
</reference>
<dbReference type="RefSeq" id="WP_322467042.1">
    <property type="nucleotide sequence ID" value="NZ_JAXOJX010000041.1"/>
</dbReference>
<name>A0ABU5IK23_9BURK</name>
<dbReference type="Gene3D" id="3.90.320.10">
    <property type="match status" value="1"/>
</dbReference>
<keyword evidence="3" id="KW-1185">Reference proteome</keyword>
<dbReference type="SUPFAM" id="SSF52980">
    <property type="entry name" value="Restriction endonuclease-like"/>
    <property type="match status" value="1"/>
</dbReference>
<evidence type="ECO:0000259" key="1">
    <source>
        <dbReference type="Pfam" id="PF09588"/>
    </source>
</evidence>
<sequence length="299" mass="33249">MLTDAQRALRRTGVGASECAAALGLSPYQTRFELYQVKRGEAPAAPDNLAMRFGLAAEPFILSEFQRAHPDDLLVVAPDTMRRGRMFAHLDAWVPGSFNVQAKTARTRQGWGESGSPDIPQHYLLQVQHEMLLASVEVSFVPVLFGGADYDEFVIEADHELQELIEDGIAEFWRLVERGEPPEPVSLDDMLARFGGICRAGQARADTDVLRAVHELRAIRAQREQLDAAEAALKARLMGALREADTLVDATGHTLATWKATKPARRFDAAAFEAAHPELYREFLRTGEPGRQFRLKDDK</sequence>
<protein>
    <submittedName>
        <fullName evidence="2">YqaJ viral recombinase family protein</fullName>
    </submittedName>
</protein>
<dbReference type="InterPro" id="IPR019080">
    <property type="entry name" value="YqaJ_viral_recombinase"/>
</dbReference>